<keyword evidence="2" id="KW-1185">Reference proteome</keyword>
<evidence type="ECO:0000313" key="2">
    <source>
        <dbReference type="Proteomes" id="UP000324222"/>
    </source>
</evidence>
<protein>
    <submittedName>
        <fullName evidence="1">Uncharacterized protein</fullName>
    </submittedName>
</protein>
<proteinExistence type="predicted"/>
<comment type="caution">
    <text evidence="1">The sequence shown here is derived from an EMBL/GenBank/DDBJ whole genome shotgun (WGS) entry which is preliminary data.</text>
</comment>
<evidence type="ECO:0000313" key="1">
    <source>
        <dbReference type="EMBL" id="MPC50408.1"/>
    </source>
</evidence>
<accession>A0A5B7FZV8</accession>
<organism evidence="1 2">
    <name type="scientific">Portunus trituberculatus</name>
    <name type="common">Swimming crab</name>
    <name type="synonym">Neptunus trituberculatus</name>
    <dbReference type="NCBI Taxonomy" id="210409"/>
    <lineage>
        <taxon>Eukaryota</taxon>
        <taxon>Metazoa</taxon>
        <taxon>Ecdysozoa</taxon>
        <taxon>Arthropoda</taxon>
        <taxon>Crustacea</taxon>
        <taxon>Multicrustacea</taxon>
        <taxon>Malacostraca</taxon>
        <taxon>Eumalacostraca</taxon>
        <taxon>Eucarida</taxon>
        <taxon>Decapoda</taxon>
        <taxon>Pleocyemata</taxon>
        <taxon>Brachyura</taxon>
        <taxon>Eubrachyura</taxon>
        <taxon>Portunoidea</taxon>
        <taxon>Portunidae</taxon>
        <taxon>Portuninae</taxon>
        <taxon>Portunus</taxon>
    </lineage>
</organism>
<reference evidence="1 2" key="1">
    <citation type="submission" date="2019-05" db="EMBL/GenBank/DDBJ databases">
        <title>Another draft genome of Portunus trituberculatus and its Hox gene families provides insights of decapod evolution.</title>
        <authorList>
            <person name="Jeong J.-H."/>
            <person name="Song I."/>
            <person name="Kim S."/>
            <person name="Choi T."/>
            <person name="Kim D."/>
            <person name="Ryu S."/>
            <person name="Kim W."/>
        </authorList>
    </citation>
    <scope>NUCLEOTIDE SEQUENCE [LARGE SCALE GENOMIC DNA]</scope>
    <source>
        <tissue evidence="1">Muscle</tissue>
    </source>
</reference>
<gene>
    <name evidence="1" type="ORF">E2C01_044236</name>
</gene>
<dbReference type="EMBL" id="VSRR010009482">
    <property type="protein sequence ID" value="MPC50408.1"/>
    <property type="molecule type" value="Genomic_DNA"/>
</dbReference>
<sequence length="79" mass="9241">MAAFRRGSRQVVLGAMSGWRVTPCTQHLAGRTFLRAATVTARPSRLRFLRRRSVYLRQEKEQRRHSHHITAACQCLLWH</sequence>
<dbReference type="Proteomes" id="UP000324222">
    <property type="component" value="Unassembled WGS sequence"/>
</dbReference>
<name>A0A5B7FZV8_PORTR</name>
<dbReference type="AlphaFoldDB" id="A0A5B7FZV8"/>